<evidence type="ECO:0000259" key="10">
    <source>
        <dbReference type="Pfam" id="PF12696"/>
    </source>
</evidence>
<proteinExistence type="predicted"/>
<dbReference type="PANTHER" id="PTHR37937:SF1">
    <property type="entry name" value="CONJUGATIVE TRANSFER: DNA TRANSPORT"/>
    <property type="match status" value="1"/>
</dbReference>
<keyword evidence="3 8" id="KW-0812">Transmembrane</keyword>
<keyword evidence="6" id="KW-0175">Coiled coil</keyword>
<sequence>MQNDRFEDMFRGPTPEQQEQEKTLGYMVIAAVFLIVFCFAMGGIFAGLLIYLVVRFVIKRYWVLYAMLPLALFGIFILHGTGEWLSSLGFLSAVRLPFVATLAEKYLHDGKPFPLTAYSFVSAGVVGIILACVVHPIIQYFESKIIKSKHVSLLKKRADRKYKKFRLNRFEYNDRAQLKFRKSESKANFIGYDEFGERVELDDEELNSHMLVIMTTGGGKTVIIGTVIENAIRQGKPVFFMDGKGERESMLEFKAQAEKYGRKVHMFTDIDQLNFNFLRHGSPTQLRDKIMNLFEWSEPFYKINCSRFLQLTLRMLREFGETLDLATIYRMTFRSKVAAYISELKEREENELSRVTTECEQYEETLYQLERAKNAVALTPEPEEESTEKPQDIDESVPVAADDFFGFRQARQDKRAAVASEEPQPAEAEEAEPDESHAAPMMDLVKEKIEIPPQPDVSKEEAAERYRKRMEKIEYYRERFFGEDSEDESEEEVTGINFDTLVSLRNQIAELMESDLGPLFEETGSGMDLLEVTDRNEMAIFSLSGNKYRDYIKMLGRIVISEFNTIVDYRQKAGKKRMLMVCDEFSAYASHEIVDVVNKSRSAGGECVISMQGLSDTDKVDPNLTRQIINNCNTYLFGRVNDSEDASILAATLGTYEDGDITSQVKKDPLYKLNFESEMGTVRSVQRFRAHPDEIKELSKGEVFLARKLKKRDDGQPYVARVYVRNGLNLEGIQEIIS</sequence>
<dbReference type="InterPro" id="IPR027417">
    <property type="entry name" value="P-loop_NTPase"/>
</dbReference>
<evidence type="ECO:0000256" key="5">
    <source>
        <dbReference type="ARBA" id="ARBA00023136"/>
    </source>
</evidence>
<dbReference type="Pfam" id="PF12696">
    <property type="entry name" value="TraG-D_C"/>
    <property type="match status" value="1"/>
</dbReference>
<dbReference type="InterPro" id="IPR051539">
    <property type="entry name" value="T4SS-coupling_protein"/>
</dbReference>
<evidence type="ECO:0000259" key="9">
    <source>
        <dbReference type="Pfam" id="PF01935"/>
    </source>
</evidence>
<dbReference type="GO" id="GO:0005886">
    <property type="term" value="C:plasma membrane"/>
    <property type="evidence" value="ECO:0007669"/>
    <property type="project" value="UniProtKB-SubCell"/>
</dbReference>
<dbReference type="InterPro" id="IPR032689">
    <property type="entry name" value="TraG-D_C"/>
</dbReference>
<name>A0A379LVI0_PAEPO</name>
<dbReference type="Pfam" id="PF01935">
    <property type="entry name" value="DUF87"/>
    <property type="match status" value="1"/>
</dbReference>
<evidence type="ECO:0000313" key="11">
    <source>
        <dbReference type="EMBL" id="SUE13165.1"/>
    </source>
</evidence>
<feature type="domain" description="Helicase HerA central" evidence="9">
    <location>
        <begin position="199"/>
        <end position="382"/>
    </location>
</feature>
<dbReference type="InterPro" id="IPR002789">
    <property type="entry name" value="HerA_central"/>
</dbReference>
<feature type="coiled-coil region" evidence="6">
    <location>
        <begin position="345"/>
        <end position="372"/>
    </location>
</feature>
<keyword evidence="5 8" id="KW-0472">Membrane</keyword>
<evidence type="ECO:0000256" key="4">
    <source>
        <dbReference type="ARBA" id="ARBA00022989"/>
    </source>
</evidence>
<dbReference type="AlphaFoldDB" id="A0A379LVI0"/>
<evidence type="ECO:0000313" key="12">
    <source>
        <dbReference type="Proteomes" id="UP000254400"/>
    </source>
</evidence>
<dbReference type="RefSeq" id="WP_019688384.1">
    <property type="nucleotide sequence ID" value="NZ_CP036497.1"/>
</dbReference>
<dbReference type="PANTHER" id="PTHR37937">
    <property type="entry name" value="CONJUGATIVE TRANSFER: DNA TRANSPORT"/>
    <property type="match status" value="1"/>
</dbReference>
<evidence type="ECO:0000256" key="6">
    <source>
        <dbReference type="SAM" id="Coils"/>
    </source>
</evidence>
<feature type="domain" description="TraD/TraG TraM recognition site" evidence="10">
    <location>
        <begin position="577"/>
        <end position="698"/>
    </location>
</feature>
<gene>
    <name evidence="11" type="ORF">NCTC10343_05587</name>
</gene>
<feature type="transmembrane region" description="Helical" evidence="8">
    <location>
        <begin position="61"/>
        <end position="78"/>
    </location>
</feature>
<protein>
    <submittedName>
        <fullName evidence="11">Type IV secretory pathway, VirD4 components</fullName>
    </submittedName>
</protein>
<evidence type="ECO:0000256" key="3">
    <source>
        <dbReference type="ARBA" id="ARBA00022692"/>
    </source>
</evidence>
<evidence type="ECO:0000256" key="8">
    <source>
        <dbReference type="SAM" id="Phobius"/>
    </source>
</evidence>
<feature type="transmembrane region" description="Helical" evidence="8">
    <location>
        <begin position="84"/>
        <end position="103"/>
    </location>
</feature>
<keyword evidence="2" id="KW-1003">Cell membrane</keyword>
<organism evidence="11 12">
    <name type="scientific">Paenibacillus polymyxa</name>
    <name type="common">Bacillus polymyxa</name>
    <dbReference type="NCBI Taxonomy" id="1406"/>
    <lineage>
        <taxon>Bacteria</taxon>
        <taxon>Bacillati</taxon>
        <taxon>Bacillota</taxon>
        <taxon>Bacilli</taxon>
        <taxon>Bacillales</taxon>
        <taxon>Paenibacillaceae</taxon>
        <taxon>Paenibacillus</taxon>
    </lineage>
</organism>
<feature type="transmembrane region" description="Helical" evidence="8">
    <location>
        <begin position="115"/>
        <end position="138"/>
    </location>
</feature>
<dbReference type="Gene3D" id="3.40.50.300">
    <property type="entry name" value="P-loop containing nucleotide triphosphate hydrolases"/>
    <property type="match status" value="2"/>
</dbReference>
<dbReference type="Proteomes" id="UP000254400">
    <property type="component" value="Unassembled WGS sequence"/>
</dbReference>
<dbReference type="GeneID" id="93350953"/>
<dbReference type="CDD" id="cd01127">
    <property type="entry name" value="TrwB_TraG_TraD_VirD4"/>
    <property type="match status" value="1"/>
</dbReference>
<dbReference type="EMBL" id="UGSC01000002">
    <property type="protein sequence ID" value="SUE13165.1"/>
    <property type="molecule type" value="Genomic_DNA"/>
</dbReference>
<evidence type="ECO:0000256" key="1">
    <source>
        <dbReference type="ARBA" id="ARBA00004651"/>
    </source>
</evidence>
<reference evidence="11 12" key="1">
    <citation type="submission" date="2018-06" db="EMBL/GenBank/DDBJ databases">
        <authorList>
            <consortium name="Pathogen Informatics"/>
            <person name="Doyle S."/>
        </authorList>
    </citation>
    <scope>NUCLEOTIDE SEQUENCE [LARGE SCALE GENOMIC DNA]</scope>
    <source>
        <strain evidence="11 12">NCTC10343</strain>
    </source>
</reference>
<feature type="transmembrane region" description="Helical" evidence="8">
    <location>
        <begin position="24"/>
        <end position="54"/>
    </location>
</feature>
<evidence type="ECO:0000256" key="2">
    <source>
        <dbReference type="ARBA" id="ARBA00022475"/>
    </source>
</evidence>
<evidence type="ECO:0000256" key="7">
    <source>
        <dbReference type="SAM" id="MobiDB-lite"/>
    </source>
</evidence>
<feature type="region of interest" description="Disordered" evidence="7">
    <location>
        <begin position="412"/>
        <end position="437"/>
    </location>
</feature>
<feature type="compositionally biased region" description="Low complexity" evidence="7">
    <location>
        <begin position="417"/>
        <end position="426"/>
    </location>
</feature>
<keyword evidence="4 8" id="KW-1133">Transmembrane helix</keyword>
<accession>A0A379LVI0</accession>
<comment type="subcellular location">
    <subcellularLocation>
        <location evidence="1">Cell membrane</location>
        <topology evidence="1">Multi-pass membrane protein</topology>
    </subcellularLocation>
</comment>
<dbReference type="SUPFAM" id="SSF52540">
    <property type="entry name" value="P-loop containing nucleoside triphosphate hydrolases"/>
    <property type="match status" value="1"/>
</dbReference>